<evidence type="ECO:0000313" key="2">
    <source>
        <dbReference type="Proteomes" id="UP000785679"/>
    </source>
</evidence>
<dbReference type="Proteomes" id="UP000785679">
    <property type="component" value="Unassembled WGS sequence"/>
</dbReference>
<keyword evidence="2" id="KW-1185">Reference proteome</keyword>
<protein>
    <submittedName>
        <fullName evidence="1">Uncharacterized protein</fullName>
    </submittedName>
</protein>
<proteinExistence type="predicted"/>
<sequence>MEHQRSKYPALICLACVRHIVHQCFIMCKVDEYPLKEPILSVLAPVQESLKSKIGEYGYQALILAIRLLYSLSEQANRNNLKSEN</sequence>
<gene>
    <name evidence="1" type="ORF">FGO68_gene9528</name>
</gene>
<comment type="caution">
    <text evidence="1">The sequence shown here is derived from an EMBL/GenBank/DDBJ whole genome shotgun (WGS) entry which is preliminary data.</text>
</comment>
<accession>A0A8J8NE73</accession>
<organism evidence="1 2">
    <name type="scientific">Halteria grandinella</name>
    <dbReference type="NCBI Taxonomy" id="5974"/>
    <lineage>
        <taxon>Eukaryota</taxon>
        <taxon>Sar</taxon>
        <taxon>Alveolata</taxon>
        <taxon>Ciliophora</taxon>
        <taxon>Intramacronucleata</taxon>
        <taxon>Spirotrichea</taxon>
        <taxon>Stichotrichia</taxon>
        <taxon>Sporadotrichida</taxon>
        <taxon>Halteriidae</taxon>
        <taxon>Halteria</taxon>
    </lineage>
</organism>
<evidence type="ECO:0000313" key="1">
    <source>
        <dbReference type="EMBL" id="TNV73034.1"/>
    </source>
</evidence>
<dbReference type="AlphaFoldDB" id="A0A8J8NE73"/>
<name>A0A8J8NE73_HALGN</name>
<dbReference type="EMBL" id="RRYP01020103">
    <property type="protein sequence ID" value="TNV73034.1"/>
    <property type="molecule type" value="Genomic_DNA"/>
</dbReference>
<reference evidence="1" key="1">
    <citation type="submission" date="2019-06" db="EMBL/GenBank/DDBJ databases">
        <authorList>
            <person name="Zheng W."/>
        </authorList>
    </citation>
    <scope>NUCLEOTIDE SEQUENCE</scope>
    <source>
        <strain evidence="1">QDHG01</strain>
    </source>
</reference>